<protein>
    <recommendedName>
        <fullName evidence="3">Hemolysin-type calcium-binding repeat-containing protein</fullName>
    </recommendedName>
</protein>
<accession>A0A286GDD7</accession>
<evidence type="ECO:0000313" key="1">
    <source>
        <dbReference type="EMBL" id="SOD93543.1"/>
    </source>
</evidence>
<dbReference type="RefSeq" id="WP_097278473.1">
    <property type="nucleotide sequence ID" value="NZ_OCNJ01000003.1"/>
</dbReference>
<proteinExistence type="predicted"/>
<dbReference type="Gene3D" id="2.160.20.160">
    <property type="match status" value="1"/>
</dbReference>
<evidence type="ECO:0008006" key="3">
    <source>
        <dbReference type="Google" id="ProtNLM"/>
    </source>
</evidence>
<dbReference type="SUPFAM" id="SSF51120">
    <property type="entry name" value="beta-Roll"/>
    <property type="match status" value="1"/>
</dbReference>
<dbReference type="EMBL" id="OCNJ01000003">
    <property type="protein sequence ID" value="SOD93543.1"/>
    <property type="molecule type" value="Genomic_DNA"/>
</dbReference>
<name>A0A286GDD7_9PROT</name>
<sequence length="351" mass="36672">MEPIRLLTTLFPTPREVMLSKLTGNKASQTLGAKNVAQAVMVNLVNRSPDYMKRANLDAEFLTQLGAYSQAGAVGAGAGAALTKLQQFGGMLKGEDNMHAIARSSQRVRVGDGSVVEAHGYGDVVAGNNAFVTGGDGGNSITVGDKSAAVGGRGKDVILGGDNAMVRAGEGNDVVMVDHGSVVAGDEGDDGITVGANSIVDGGDGRDTITADHGSQIQGGAGDDRITLTRGRDFIAAEEIAQVDGGTGDDSIQLDRVVADITYRRGDGTDTLGGDLGGSTLILKDYRESDVTHKLTFDGRQMKLELTFANSLRDKITVTGIQLEKNQNFVIQYRGGAETRLDGLMERLLQA</sequence>
<dbReference type="Proteomes" id="UP000219621">
    <property type="component" value="Unassembled WGS sequence"/>
</dbReference>
<keyword evidence="2" id="KW-1185">Reference proteome</keyword>
<evidence type="ECO:0000313" key="2">
    <source>
        <dbReference type="Proteomes" id="UP000219621"/>
    </source>
</evidence>
<organism evidence="1 2">
    <name type="scientific">Caenispirillum bisanense</name>
    <dbReference type="NCBI Taxonomy" id="414052"/>
    <lineage>
        <taxon>Bacteria</taxon>
        <taxon>Pseudomonadati</taxon>
        <taxon>Pseudomonadota</taxon>
        <taxon>Alphaproteobacteria</taxon>
        <taxon>Rhodospirillales</taxon>
        <taxon>Novispirillaceae</taxon>
        <taxon>Caenispirillum</taxon>
    </lineage>
</organism>
<reference evidence="1 2" key="1">
    <citation type="submission" date="2017-09" db="EMBL/GenBank/DDBJ databases">
        <authorList>
            <person name="Ehlers B."/>
            <person name="Leendertz F.H."/>
        </authorList>
    </citation>
    <scope>NUCLEOTIDE SEQUENCE [LARGE SCALE GENOMIC DNA]</scope>
    <source>
        <strain evidence="1 2">USBA 140</strain>
    </source>
</reference>
<dbReference type="OrthoDB" id="7291734at2"/>
<dbReference type="AlphaFoldDB" id="A0A286GDD7"/>
<dbReference type="InterPro" id="IPR011049">
    <property type="entry name" value="Serralysin-like_metalloprot_C"/>
</dbReference>
<gene>
    <name evidence="1" type="ORF">SAMN05421508_103105</name>
</gene>
<dbReference type="PRINTS" id="PR00313">
    <property type="entry name" value="CABNDNGRPT"/>
</dbReference>